<dbReference type="EMBL" id="JAPQER010000001">
    <property type="protein sequence ID" value="MCY6482806.1"/>
    <property type="molecule type" value="Genomic_DNA"/>
</dbReference>
<keyword evidence="4" id="KW-1185">Reference proteome</keyword>
<feature type="domain" description="SsuA/THI5-like" evidence="2">
    <location>
        <begin position="48"/>
        <end position="76"/>
    </location>
</feature>
<accession>A0ABT4CV14</accession>
<keyword evidence="1" id="KW-0732">Signal</keyword>
<reference evidence="3" key="1">
    <citation type="submission" date="2022-12" db="EMBL/GenBank/DDBJ databases">
        <authorList>
            <person name="Wang J."/>
        </authorList>
    </citation>
    <scope>NUCLEOTIDE SEQUENCE</scope>
    <source>
        <strain evidence="3">HY-45-18</strain>
    </source>
</reference>
<gene>
    <name evidence="3" type="ORF">OW763_00340</name>
</gene>
<evidence type="ECO:0000313" key="4">
    <source>
        <dbReference type="Proteomes" id="UP001078443"/>
    </source>
</evidence>
<name>A0ABT4CV14_9CLOT</name>
<dbReference type="Gene3D" id="3.40.190.10">
    <property type="entry name" value="Periplasmic binding protein-like II"/>
    <property type="match status" value="1"/>
</dbReference>
<dbReference type="Proteomes" id="UP001078443">
    <property type="component" value="Unassembled WGS sequence"/>
</dbReference>
<evidence type="ECO:0000259" key="2">
    <source>
        <dbReference type="Pfam" id="PF09084"/>
    </source>
</evidence>
<evidence type="ECO:0000256" key="1">
    <source>
        <dbReference type="SAM" id="SignalP"/>
    </source>
</evidence>
<feature type="chain" id="PRO_5046350414" evidence="1">
    <location>
        <begin position="24"/>
        <end position="84"/>
    </location>
</feature>
<dbReference type="Pfam" id="PF09084">
    <property type="entry name" value="NMT1"/>
    <property type="match status" value="1"/>
</dbReference>
<comment type="caution">
    <text evidence="3">The sequence shown here is derived from an EMBL/GenBank/DDBJ whole genome shotgun (WGS) entry which is preliminary data.</text>
</comment>
<evidence type="ECO:0000313" key="3">
    <source>
        <dbReference type="EMBL" id="MCY6482806.1"/>
    </source>
</evidence>
<feature type="signal peptide" evidence="1">
    <location>
        <begin position="1"/>
        <end position="23"/>
    </location>
</feature>
<protein>
    <submittedName>
        <fullName evidence="3">ABC transporter substrate-binding protein</fullName>
    </submittedName>
</protein>
<proteinExistence type="predicted"/>
<dbReference type="PROSITE" id="PS51257">
    <property type="entry name" value="PROKAR_LIPOPROTEIN"/>
    <property type="match status" value="1"/>
</dbReference>
<sequence length="84" mass="9347">MKKKVFSLFSILCTLLLSFSLLTGCNSKKETSLKKVKLNEVVRSVFYAPMYAAINEGFFKDEGLDIDLSTGQGAETTIFKTQVL</sequence>
<dbReference type="InterPro" id="IPR015168">
    <property type="entry name" value="SsuA/THI5"/>
</dbReference>
<organism evidence="3 4">
    <name type="scientific">Clostridium aestuarii</name>
    <dbReference type="NCBI Taxonomy" id="338193"/>
    <lineage>
        <taxon>Bacteria</taxon>
        <taxon>Bacillati</taxon>
        <taxon>Bacillota</taxon>
        <taxon>Clostridia</taxon>
        <taxon>Eubacteriales</taxon>
        <taxon>Clostridiaceae</taxon>
        <taxon>Clostridium</taxon>
    </lineage>
</organism>